<dbReference type="Proteomes" id="UP000034591">
    <property type="component" value="Unassembled WGS sequence"/>
</dbReference>
<comment type="similarity">
    <text evidence="1 5">Belongs to the universal ribosomal protein uL10 family.</text>
</comment>
<reference evidence="6 7" key="1">
    <citation type="journal article" date="2015" name="Nature">
        <title>rRNA introns, odd ribosomes, and small enigmatic genomes across a large radiation of phyla.</title>
        <authorList>
            <person name="Brown C.T."/>
            <person name="Hug L.A."/>
            <person name="Thomas B.C."/>
            <person name="Sharon I."/>
            <person name="Castelle C.J."/>
            <person name="Singh A."/>
            <person name="Wilkins M.J."/>
            <person name="Williams K.H."/>
            <person name="Banfield J.F."/>
        </authorList>
    </citation>
    <scope>NUCLEOTIDE SEQUENCE [LARGE SCALE GENOMIC DNA]</scope>
</reference>
<dbReference type="SUPFAM" id="SSF160369">
    <property type="entry name" value="Ribosomal protein L10-like"/>
    <property type="match status" value="1"/>
</dbReference>
<comment type="subunit">
    <text evidence="5">Part of the ribosomal stalk of the 50S ribosomal subunit. The N-terminus interacts with L11 and the large rRNA to form the base of the stalk. The C-terminus forms an elongated spine to which L12 dimers bind in a sequential fashion forming a multimeric L10(L12)X complex.</text>
</comment>
<dbReference type="HAMAP" id="MF_00362">
    <property type="entry name" value="Ribosomal_uL10"/>
    <property type="match status" value="1"/>
</dbReference>
<dbReference type="InterPro" id="IPR047865">
    <property type="entry name" value="Ribosomal_uL10_bac_type"/>
</dbReference>
<dbReference type="GO" id="GO:0005840">
    <property type="term" value="C:ribosome"/>
    <property type="evidence" value="ECO:0007669"/>
    <property type="project" value="UniProtKB-KW"/>
</dbReference>
<keyword evidence="5" id="KW-0699">rRNA-binding</keyword>
<evidence type="ECO:0000256" key="4">
    <source>
        <dbReference type="ARBA" id="ARBA00035202"/>
    </source>
</evidence>
<dbReference type="STRING" id="1618545.US53_C0037G0011"/>
<dbReference type="GO" id="GO:1990904">
    <property type="term" value="C:ribonucleoprotein complex"/>
    <property type="evidence" value="ECO:0007669"/>
    <property type="project" value="UniProtKB-KW"/>
</dbReference>
<evidence type="ECO:0000256" key="2">
    <source>
        <dbReference type="ARBA" id="ARBA00022980"/>
    </source>
</evidence>
<dbReference type="AlphaFoldDB" id="A0A0G0H0N9"/>
<keyword evidence="2 5" id="KW-0689">Ribosomal protein</keyword>
<accession>A0A0G0H0N9</accession>
<dbReference type="EMBL" id="LBTI01000037">
    <property type="protein sequence ID" value="KKQ36788.1"/>
    <property type="molecule type" value="Genomic_DNA"/>
</dbReference>
<evidence type="ECO:0000256" key="3">
    <source>
        <dbReference type="ARBA" id="ARBA00023274"/>
    </source>
</evidence>
<name>A0A0G0H0N9_9BACT</name>
<dbReference type="PANTHER" id="PTHR11560">
    <property type="entry name" value="39S RIBOSOMAL PROTEIN L10, MITOCHONDRIAL"/>
    <property type="match status" value="1"/>
</dbReference>
<proteinExistence type="inferred from homology"/>
<organism evidence="6 7">
    <name type="scientific">Candidatus Woesebacteria bacterium GW2011_GWA1_37_7</name>
    <dbReference type="NCBI Taxonomy" id="1618545"/>
    <lineage>
        <taxon>Bacteria</taxon>
        <taxon>Candidatus Woeseibacteriota</taxon>
    </lineage>
</organism>
<evidence type="ECO:0000256" key="5">
    <source>
        <dbReference type="HAMAP-Rule" id="MF_00362"/>
    </source>
</evidence>
<keyword evidence="3 5" id="KW-0687">Ribonucleoprotein</keyword>
<dbReference type="Gene3D" id="3.30.70.1730">
    <property type="match status" value="1"/>
</dbReference>
<evidence type="ECO:0000313" key="6">
    <source>
        <dbReference type="EMBL" id="KKQ36788.1"/>
    </source>
</evidence>
<dbReference type="GO" id="GO:0070180">
    <property type="term" value="F:large ribosomal subunit rRNA binding"/>
    <property type="evidence" value="ECO:0007669"/>
    <property type="project" value="UniProtKB-UniRule"/>
</dbReference>
<dbReference type="InterPro" id="IPR022973">
    <property type="entry name" value="Ribosomal_uL10_bac"/>
</dbReference>
<dbReference type="GO" id="GO:0006412">
    <property type="term" value="P:translation"/>
    <property type="evidence" value="ECO:0007669"/>
    <property type="project" value="UniProtKB-UniRule"/>
</dbReference>
<evidence type="ECO:0000256" key="1">
    <source>
        <dbReference type="ARBA" id="ARBA00008889"/>
    </source>
</evidence>
<keyword evidence="5" id="KW-0694">RNA-binding</keyword>
<dbReference type="Gene3D" id="6.10.250.290">
    <property type="match status" value="1"/>
</dbReference>
<protein>
    <recommendedName>
        <fullName evidence="4 5">Large ribosomal subunit protein uL10</fullName>
    </recommendedName>
</protein>
<dbReference type="CDD" id="cd05797">
    <property type="entry name" value="Ribosomal_L10"/>
    <property type="match status" value="1"/>
</dbReference>
<comment type="caution">
    <text evidence="6">The sequence shown here is derived from an EMBL/GenBank/DDBJ whole genome shotgun (WGS) entry which is preliminary data.</text>
</comment>
<dbReference type="Pfam" id="PF00466">
    <property type="entry name" value="Ribosomal_L10"/>
    <property type="match status" value="1"/>
</dbReference>
<sequence>MKKSEKPFYVENLSGQLKSATSVVLVDYSGLSVKKQQELKKRLKEVGAGMYIVKNRLFKLAGTSAKINDETLTDKVLSGPTAIVITENDPIAPLQVLGKFAKEFEIPQLKIGIVEGRLQDKEHLTRLSIVPSKEVLYAQVLGGLSSPMYGIVSVLQGNLQKLVFILNEKVKGER</sequence>
<comment type="function">
    <text evidence="5">Forms part of the ribosomal stalk, playing a central role in the interaction of the ribosome with GTP-bound translation factors.</text>
</comment>
<dbReference type="InterPro" id="IPR043141">
    <property type="entry name" value="Ribosomal_uL10-like_sf"/>
</dbReference>
<dbReference type="InterPro" id="IPR001790">
    <property type="entry name" value="Ribosomal_uL10"/>
</dbReference>
<evidence type="ECO:0000313" key="7">
    <source>
        <dbReference type="Proteomes" id="UP000034591"/>
    </source>
</evidence>
<dbReference type="NCBIfam" id="NF000955">
    <property type="entry name" value="PRK00099.1-1"/>
    <property type="match status" value="1"/>
</dbReference>
<gene>
    <name evidence="5" type="primary">rplJ</name>
    <name evidence="6" type="ORF">US53_C0037G0011</name>
</gene>